<dbReference type="RefSeq" id="WP_015797104.1">
    <property type="nucleotide sequence ID" value="NC_013131.1"/>
</dbReference>
<dbReference type="AlphaFoldDB" id="C7PYQ7"/>
<gene>
    <name evidence="2" type="ordered locus">Caci_8559</name>
</gene>
<dbReference type="STRING" id="479433.Caci_8559"/>
<evidence type="ECO:0000259" key="1">
    <source>
        <dbReference type="Pfam" id="PF12728"/>
    </source>
</evidence>
<dbReference type="SUPFAM" id="SSF46955">
    <property type="entry name" value="Putative DNA-binding domain"/>
    <property type="match status" value="1"/>
</dbReference>
<reference evidence="2 3" key="1">
    <citation type="journal article" date="2009" name="Stand. Genomic Sci.">
        <title>Complete genome sequence of Catenulispora acidiphila type strain (ID 139908).</title>
        <authorList>
            <person name="Copeland A."/>
            <person name="Lapidus A."/>
            <person name="Glavina Del Rio T."/>
            <person name="Nolan M."/>
            <person name="Lucas S."/>
            <person name="Chen F."/>
            <person name="Tice H."/>
            <person name="Cheng J.F."/>
            <person name="Bruce D."/>
            <person name="Goodwin L."/>
            <person name="Pitluck S."/>
            <person name="Mikhailova N."/>
            <person name="Pati A."/>
            <person name="Ivanova N."/>
            <person name="Mavromatis K."/>
            <person name="Chen A."/>
            <person name="Palaniappan K."/>
            <person name="Chain P."/>
            <person name="Land M."/>
            <person name="Hauser L."/>
            <person name="Chang Y.J."/>
            <person name="Jeffries C.D."/>
            <person name="Chertkov O."/>
            <person name="Brettin T."/>
            <person name="Detter J.C."/>
            <person name="Han C."/>
            <person name="Ali Z."/>
            <person name="Tindall B.J."/>
            <person name="Goker M."/>
            <person name="Bristow J."/>
            <person name="Eisen J.A."/>
            <person name="Markowitz V."/>
            <person name="Hugenholtz P."/>
            <person name="Kyrpides N.C."/>
            <person name="Klenk H.P."/>
        </authorList>
    </citation>
    <scope>NUCLEOTIDE SEQUENCE [LARGE SCALE GENOMIC DNA]</scope>
    <source>
        <strain evidence="3">DSM 44928 / JCM 14897 / NBRC 102108 / NRRL B-24433 / ID139908</strain>
    </source>
</reference>
<sequence>MSQTRDRLLTVDQAADRLNTGPRFVRRLIAERRITYVRVGRHVRIPESAIENYVQAGTVAPIANRRRAA</sequence>
<dbReference type="Pfam" id="PF12728">
    <property type="entry name" value="HTH_17"/>
    <property type="match status" value="1"/>
</dbReference>
<dbReference type="eggNOG" id="ENOG5033IG7">
    <property type="taxonomic scope" value="Bacteria"/>
</dbReference>
<dbReference type="OrthoDB" id="197041at2"/>
<protein>
    <submittedName>
        <fullName evidence="2">DNA binding domain protein, excisionase family</fullName>
    </submittedName>
</protein>
<dbReference type="GO" id="GO:0003677">
    <property type="term" value="F:DNA binding"/>
    <property type="evidence" value="ECO:0007669"/>
    <property type="project" value="InterPro"/>
</dbReference>
<accession>C7PYQ7</accession>
<organism evidence="2 3">
    <name type="scientific">Catenulispora acidiphila (strain DSM 44928 / JCM 14897 / NBRC 102108 / NRRL B-24433 / ID139908)</name>
    <dbReference type="NCBI Taxonomy" id="479433"/>
    <lineage>
        <taxon>Bacteria</taxon>
        <taxon>Bacillati</taxon>
        <taxon>Actinomycetota</taxon>
        <taxon>Actinomycetes</taxon>
        <taxon>Catenulisporales</taxon>
        <taxon>Catenulisporaceae</taxon>
        <taxon>Catenulispora</taxon>
    </lineage>
</organism>
<dbReference type="Proteomes" id="UP000000851">
    <property type="component" value="Chromosome"/>
</dbReference>
<dbReference type="InterPro" id="IPR010093">
    <property type="entry name" value="SinI_DNA-bd"/>
</dbReference>
<name>C7PYQ7_CATAD</name>
<proteinExistence type="predicted"/>
<dbReference type="NCBIfam" id="TIGR01764">
    <property type="entry name" value="excise"/>
    <property type="match status" value="1"/>
</dbReference>
<dbReference type="EMBL" id="CP001700">
    <property type="protein sequence ID" value="ACU77379.1"/>
    <property type="molecule type" value="Genomic_DNA"/>
</dbReference>
<dbReference type="HOGENOM" id="CLU_140176_8_0_11"/>
<keyword evidence="3" id="KW-1185">Reference proteome</keyword>
<dbReference type="InterPro" id="IPR009061">
    <property type="entry name" value="DNA-bd_dom_put_sf"/>
</dbReference>
<feature type="domain" description="Helix-turn-helix" evidence="1">
    <location>
        <begin position="8"/>
        <end position="56"/>
    </location>
</feature>
<evidence type="ECO:0000313" key="2">
    <source>
        <dbReference type="EMBL" id="ACU77379.1"/>
    </source>
</evidence>
<evidence type="ECO:0000313" key="3">
    <source>
        <dbReference type="Proteomes" id="UP000000851"/>
    </source>
</evidence>
<dbReference type="InParanoid" id="C7PYQ7"/>
<dbReference type="KEGG" id="cai:Caci_8559"/>
<dbReference type="InterPro" id="IPR041657">
    <property type="entry name" value="HTH_17"/>
</dbReference>